<dbReference type="GO" id="GO:0043709">
    <property type="term" value="P:cell adhesion involved in single-species biofilm formation"/>
    <property type="evidence" value="ECO:0007669"/>
    <property type="project" value="TreeGrafter"/>
</dbReference>
<dbReference type="SUPFAM" id="SSF55073">
    <property type="entry name" value="Nucleotide cyclase"/>
    <property type="match status" value="1"/>
</dbReference>
<dbReference type="GO" id="GO:0005886">
    <property type="term" value="C:plasma membrane"/>
    <property type="evidence" value="ECO:0007669"/>
    <property type="project" value="TreeGrafter"/>
</dbReference>
<gene>
    <name evidence="6" type="primary">ydeH</name>
    <name evidence="6" type="ORF">VPAL9027_01009</name>
</gene>
<dbReference type="InterPro" id="IPR043128">
    <property type="entry name" value="Rev_trsase/Diguanyl_cyclase"/>
</dbReference>
<dbReference type="NCBIfam" id="TIGR00254">
    <property type="entry name" value="GGDEF"/>
    <property type="match status" value="1"/>
</dbReference>
<dbReference type="Proteomes" id="UP000189475">
    <property type="component" value="Unassembled WGS sequence"/>
</dbReference>
<evidence type="ECO:0000256" key="4">
    <source>
        <dbReference type="SAM" id="Phobius"/>
    </source>
</evidence>
<dbReference type="PROSITE" id="PS50887">
    <property type="entry name" value="GGDEF"/>
    <property type="match status" value="1"/>
</dbReference>
<dbReference type="EC" id="2.7.7.65" evidence="2"/>
<reference evidence="6 7" key="1">
    <citation type="submission" date="2017-02" db="EMBL/GenBank/DDBJ databases">
        <authorList>
            <person name="Peterson S.W."/>
        </authorList>
    </citation>
    <scope>NUCLEOTIDE SEQUENCE [LARGE SCALE GENOMIC DNA]</scope>
    <source>
        <strain evidence="6 7">CECT 9027</strain>
    </source>
</reference>
<dbReference type="EMBL" id="FUFT01000002">
    <property type="protein sequence ID" value="SJL83061.1"/>
    <property type="molecule type" value="Genomic_DNA"/>
</dbReference>
<dbReference type="FunFam" id="3.30.70.270:FF:000001">
    <property type="entry name" value="Diguanylate cyclase domain protein"/>
    <property type="match status" value="1"/>
</dbReference>
<keyword evidence="6" id="KW-0808">Transferase</keyword>
<dbReference type="InterPro" id="IPR029787">
    <property type="entry name" value="Nucleotide_cyclase"/>
</dbReference>
<feature type="transmembrane region" description="Helical" evidence="4">
    <location>
        <begin position="43"/>
        <end position="63"/>
    </location>
</feature>
<dbReference type="AlphaFoldDB" id="A0A1R4B2C0"/>
<evidence type="ECO:0000313" key="7">
    <source>
        <dbReference type="Proteomes" id="UP000189475"/>
    </source>
</evidence>
<dbReference type="InterPro" id="IPR000160">
    <property type="entry name" value="GGDEF_dom"/>
</dbReference>
<dbReference type="STRING" id="1918946.VPAL9027_01009"/>
<keyword evidence="7" id="KW-1185">Reference proteome</keyword>
<dbReference type="CDD" id="cd01949">
    <property type="entry name" value="GGDEF"/>
    <property type="match status" value="1"/>
</dbReference>
<feature type="transmembrane region" description="Helical" evidence="4">
    <location>
        <begin position="191"/>
        <end position="216"/>
    </location>
</feature>
<evidence type="ECO:0000256" key="2">
    <source>
        <dbReference type="ARBA" id="ARBA00012528"/>
    </source>
</evidence>
<feature type="transmembrane region" description="Helical" evidence="4">
    <location>
        <begin position="129"/>
        <end position="151"/>
    </location>
</feature>
<sequence length="382" mass="44197">MTVNNIYFIHIATIGSDVLFFGVAAFLLFIVKQHFNHQKRQAMLWFMTYWFASSIAYGVFVLLCYASHTLSLILGSSVLQAMPYILTISIFKLYERVIPRQFFLISFSHVILFTLFNTLIHLYNSNDAYLSIAVTYVSIMSVFSYAAYLIYSESLLNKIGDKILYFSIIFSLIVSVVALATDFILKSPLESIVMIVLAKNSIFCMQLVAIMMRFFFYEIEWHHERSIRDKLTGLYNRRYFEDQAKLLLKHPKEYCYLAIVDVDHFKLINDKYGHLNGDIVLEKLSELLWQFFGSDLVARYGGEEFVILLRDQEGTRVHQKLSQFREAVAKHTIYIADEKVFVTVSIGVARLHSEKELVSSFAHADKALYEAKSQGRNQLITI</sequence>
<dbReference type="PANTHER" id="PTHR45138">
    <property type="entry name" value="REGULATORY COMPONENTS OF SENSORY TRANSDUCTION SYSTEM"/>
    <property type="match status" value="1"/>
</dbReference>
<dbReference type="SMART" id="SM00267">
    <property type="entry name" value="GGDEF"/>
    <property type="match status" value="1"/>
</dbReference>
<keyword evidence="4" id="KW-1133">Transmembrane helix</keyword>
<feature type="transmembrane region" description="Helical" evidence="4">
    <location>
        <begin position="103"/>
        <end position="123"/>
    </location>
</feature>
<dbReference type="InterPro" id="IPR050469">
    <property type="entry name" value="Diguanylate_Cyclase"/>
</dbReference>
<protein>
    <recommendedName>
        <fullName evidence="2">diguanylate cyclase</fullName>
        <ecNumber evidence="2">2.7.7.65</ecNumber>
    </recommendedName>
</protein>
<evidence type="ECO:0000259" key="5">
    <source>
        <dbReference type="PROSITE" id="PS50887"/>
    </source>
</evidence>
<evidence type="ECO:0000313" key="6">
    <source>
        <dbReference type="EMBL" id="SJL83061.1"/>
    </source>
</evidence>
<evidence type="ECO:0000256" key="3">
    <source>
        <dbReference type="ARBA" id="ARBA00034247"/>
    </source>
</evidence>
<organism evidence="6 7">
    <name type="scientific">Vibrio palustris</name>
    <dbReference type="NCBI Taxonomy" id="1918946"/>
    <lineage>
        <taxon>Bacteria</taxon>
        <taxon>Pseudomonadati</taxon>
        <taxon>Pseudomonadota</taxon>
        <taxon>Gammaproteobacteria</taxon>
        <taxon>Vibrionales</taxon>
        <taxon>Vibrionaceae</taxon>
        <taxon>Vibrio</taxon>
    </lineage>
</organism>
<dbReference type="GO" id="GO:0052621">
    <property type="term" value="F:diguanylate cyclase activity"/>
    <property type="evidence" value="ECO:0007669"/>
    <property type="project" value="UniProtKB-EC"/>
</dbReference>
<keyword evidence="6" id="KW-0548">Nucleotidyltransferase</keyword>
<feature type="transmembrane region" description="Helical" evidence="4">
    <location>
        <begin position="163"/>
        <end position="185"/>
    </location>
</feature>
<proteinExistence type="predicted"/>
<comment type="cofactor">
    <cofactor evidence="1">
        <name>Mg(2+)</name>
        <dbReference type="ChEBI" id="CHEBI:18420"/>
    </cofactor>
</comment>
<feature type="transmembrane region" description="Helical" evidence="4">
    <location>
        <begin position="6"/>
        <end position="31"/>
    </location>
</feature>
<dbReference type="Gene3D" id="3.30.70.270">
    <property type="match status" value="1"/>
</dbReference>
<dbReference type="OrthoDB" id="9803824at2"/>
<dbReference type="RefSeq" id="WP_077312922.1">
    <property type="nucleotide sequence ID" value="NZ_AP024887.1"/>
</dbReference>
<feature type="domain" description="GGDEF" evidence="5">
    <location>
        <begin position="253"/>
        <end position="382"/>
    </location>
</feature>
<name>A0A1R4B2C0_9VIBR</name>
<keyword evidence="4" id="KW-0472">Membrane</keyword>
<dbReference type="GO" id="GO:1902201">
    <property type="term" value="P:negative regulation of bacterial-type flagellum-dependent cell motility"/>
    <property type="evidence" value="ECO:0007669"/>
    <property type="project" value="TreeGrafter"/>
</dbReference>
<comment type="catalytic activity">
    <reaction evidence="3">
        <text>2 GTP = 3',3'-c-di-GMP + 2 diphosphate</text>
        <dbReference type="Rhea" id="RHEA:24898"/>
        <dbReference type="ChEBI" id="CHEBI:33019"/>
        <dbReference type="ChEBI" id="CHEBI:37565"/>
        <dbReference type="ChEBI" id="CHEBI:58805"/>
        <dbReference type="EC" id="2.7.7.65"/>
    </reaction>
</comment>
<keyword evidence="4" id="KW-0812">Transmembrane</keyword>
<accession>A0A1R4B2C0</accession>
<dbReference type="Pfam" id="PF00990">
    <property type="entry name" value="GGDEF"/>
    <property type="match status" value="1"/>
</dbReference>
<dbReference type="PANTHER" id="PTHR45138:SF9">
    <property type="entry name" value="DIGUANYLATE CYCLASE DGCM-RELATED"/>
    <property type="match status" value="1"/>
</dbReference>
<evidence type="ECO:0000256" key="1">
    <source>
        <dbReference type="ARBA" id="ARBA00001946"/>
    </source>
</evidence>